<accession>A0ABQ0LT50</accession>
<evidence type="ECO:0008006" key="3">
    <source>
        <dbReference type="Google" id="ProtNLM"/>
    </source>
</evidence>
<organism evidence="1 2">
    <name type="scientific">Mycena chlorophos</name>
    <name type="common">Agaric fungus</name>
    <name type="synonym">Agaricus chlorophos</name>
    <dbReference type="NCBI Taxonomy" id="658473"/>
    <lineage>
        <taxon>Eukaryota</taxon>
        <taxon>Fungi</taxon>
        <taxon>Dikarya</taxon>
        <taxon>Basidiomycota</taxon>
        <taxon>Agaricomycotina</taxon>
        <taxon>Agaricomycetes</taxon>
        <taxon>Agaricomycetidae</taxon>
        <taxon>Agaricales</taxon>
        <taxon>Marasmiineae</taxon>
        <taxon>Mycenaceae</taxon>
        <taxon>Mycena</taxon>
    </lineage>
</organism>
<reference evidence="1" key="1">
    <citation type="submission" date="2014-09" db="EMBL/GenBank/DDBJ databases">
        <title>Genome sequence of the luminous mushroom Mycena chlorophos for searching fungal bioluminescence genes.</title>
        <authorList>
            <person name="Tanaka Y."/>
            <person name="Kasuga D."/>
            <person name="Oba Y."/>
            <person name="Hase S."/>
            <person name="Sato K."/>
            <person name="Oba Y."/>
            <person name="Sakakibara Y."/>
        </authorList>
    </citation>
    <scope>NUCLEOTIDE SEQUENCE</scope>
</reference>
<dbReference type="InterPro" id="IPR032675">
    <property type="entry name" value="LRR_dom_sf"/>
</dbReference>
<dbReference type="SUPFAM" id="SSF52047">
    <property type="entry name" value="RNI-like"/>
    <property type="match status" value="1"/>
</dbReference>
<dbReference type="PANTHER" id="PTHR38926">
    <property type="entry name" value="F-BOX DOMAIN CONTAINING PROTEIN, EXPRESSED"/>
    <property type="match status" value="1"/>
</dbReference>
<keyword evidence="2" id="KW-1185">Reference proteome</keyword>
<dbReference type="EMBL" id="DF848546">
    <property type="protein sequence ID" value="GAT54226.1"/>
    <property type="molecule type" value="Genomic_DNA"/>
</dbReference>
<dbReference type="Proteomes" id="UP000815677">
    <property type="component" value="Unassembled WGS sequence"/>
</dbReference>
<dbReference type="PANTHER" id="PTHR38926:SF5">
    <property type="entry name" value="F-BOX AND LEUCINE-RICH REPEAT PROTEIN 6"/>
    <property type="match status" value="1"/>
</dbReference>
<protein>
    <recommendedName>
        <fullName evidence="3">F-box domain-containing protein</fullName>
    </recommendedName>
</protein>
<evidence type="ECO:0000313" key="1">
    <source>
        <dbReference type="EMBL" id="GAT54226.1"/>
    </source>
</evidence>
<proteinExistence type="predicted"/>
<dbReference type="Gene3D" id="3.80.10.10">
    <property type="entry name" value="Ribonuclease Inhibitor"/>
    <property type="match status" value="1"/>
</dbReference>
<name>A0ABQ0LT50_MYCCL</name>
<evidence type="ECO:0000313" key="2">
    <source>
        <dbReference type="Proteomes" id="UP000815677"/>
    </source>
</evidence>
<gene>
    <name evidence="1" type="ORF">MCHLO_11097</name>
</gene>
<sequence length="543" mass="61476">MASSAAQLRAEIADLSLTIDLQQCALDESRAQLAELQEKLRVLPYPNILRLPLEITAEVFQHFALDRVSNVLEPNHNGPLLLTWVCAEWRRIALSTPVLWSTFAVETGKTSMSDLLDLSRIWAERAMACQRRSLRIEHLDNYWPESFRHLLDLVREASDTVVSLDLKFYSEREYLRRLDELMPSFPQLENLTLGLEFFGEEDDQESRAAPIDFFRDCPRLRRLHVDNIPVSVVIPSEHGRITQLEANFLAAVDFLAALTLLPNLVHCTFWANLVDEDLTLDAAVSHHNIRTFDLSISCAEEPEPEEPSPLLLDLIVFPSLERLEANIYSNSPEPSLRQLQAFMKRSSARLQTLIIKPMSGAAKTQPILAPNLLDLPVHPISLTTLRLTSASMGLMLSSLRRPNVETVEFFDCDPYSVWNIVDQATDVIQRRRAYALGSRLAMAMKALELSILRILKIRLPGSIKSRLIEAITASLETSRLISLRYVRLEFPDFVGYSPEPFALQKLSPKLTGTIQSLRKASINLYAGTDHASMLLEVRRFSPT</sequence>